<evidence type="ECO:0008006" key="3">
    <source>
        <dbReference type="Google" id="ProtNLM"/>
    </source>
</evidence>
<sequence>MSSVCMGLVAVRFVFNSGRCGGSGGPPGVVSQTERSPGASRCGEGRAYFAAQRWFLNTSVGRVVLWDHGVRRNASVRDAAP</sequence>
<protein>
    <recommendedName>
        <fullName evidence="3">Secreted protein</fullName>
    </recommendedName>
</protein>
<organism evidence="1 2">
    <name type="scientific">Knipowitschia caucasica</name>
    <name type="common">Caucasian dwarf goby</name>
    <name type="synonym">Pomatoschistus caucasicus</name>
    <dbReference type="NCBI Taxonomy" id="637954"/>
    <lineage>
        <taxon>Eukaryota</taxon>
        <taxon>Metazoa</taxon>
        <taxon>Chordata</taxon>
        <taxon>Craniata</taxon>
        <taxon>Vertebrata</taxon>
        <taxon>Euteleostomi</taxon>
        <taxon>Actinopterygii</taxon>
        <taxon>Neopterygii</taxon>
        <taxon>Teleostei</taxon>
        <taxon>Neoteleostei</taxon>
        <taxon>Acanthomorphata</taxon>
        <taxon>Gobiaria</taxon>
        <taxon>Gobiiformes</taxon>
        <taxon>Gobioidei</taxon>
        <taxon>Gobiidae</taxon>
        <taxon>Gobiinae</taxon>
        <taxon>Knipowitschia</taxon>
    </lineage>
</organism>
<evidence type="ECO:0000313" key="1">
    <source>
        <dbReference type="EMBL" id="CAL1615345.1"/>
    </source>
</evidence>
<name>A0AAV2MPU5_KNICA</name>
<dbReference type="Proteomes" id="UP001497482">
    <property type="component" value="Chromosome 9"/>
</dbReference>
<dbReference type="AlphaFoldDB" id="A0AAV2MPU5"/>
<keyword evidence="2" id="KW-1185">Reference proteome</keyword>
<dbReference type="EMBL" id="OZ035831">
    <property type="protein sequence ID" value="CAL1615345.1"/>
    <property type="molecule type" value="Genomic_DNA"/>
</dbReference>
<reference evidence="1 2" key="1">
    <citation type="submission" date="2024-04" db="EMBL/GenBank/DDBJ databases">
        <authorList>
            <person name="Waldvogel A.-M."/>
            <person name="Schoenle A."/>
        </authorList>
    </citation>
    <scope>NUCLEOTIDE SEQUENCE [LARGE SCALE GENOMIC DNA]</scope>
</reference>
<proteinExistence type="predicted"/>
<gene>
    <name evidence="1" type="ORF">KC01_LOCUS41315</name>
</gene>
<accession>A0AAV2MPU5</accession>
<evidence type="ECO:0000313" key="2">
    <source>
        <dbReference type="Proteomes" id="UP001497482"/>
    </source>
</evidence>